<reference evidence="7 8" key="1">
    <citation type="submission" date="2017-04" db="EMBL/GenBank/DDBJ databases">
        <title>Unexpected and diverse lifestyles within the genus Limnohabitans.</title>
        <authorList>
            <person name="Kasalicky V."/>
            <person name="Mehrshad M."/>
            <person name="Andrei S.-A."/>
            <person name="Salcher M."/>
            <person name="Kratochvilova H."/>
            <person name="Simek K."/>
            <person name="Ghai R."/>
        </authorList>
    </citation>
    <scope>NUCLEOTIDE SEQUENCE [LARGE SCALE GENOMIC DNA]</scope>
    <source>
        <strain evidence="7 8">MWH-C5</strain>
    </source>
</reference>
<dbReference type="PIRSF" id="PIRSF026649">
    <property type="entry name" value="MsbB"/>
    <property type="match status" value="1"/>
</dbReference>
<dbReference type="PANTHER" id="PTHR30606">
    <property type="entry name" value="LIPID A BIOSYNTHESIS LAUROYL ACYLTRANSFERASE"/>
    <property type="match status" value="1"/>
</dbReference>
<dbReference type="GO" id="GO:0016746">
    <property type="term" value="F:acyltransferase activity"/>
    <property type="evidence" value="ECO:0007669"/>
    <property type="project" value="UniProtKB-KW"/>
</dbReference>
<comment type="subcellular location">
    <subcellularLocation>
        <location evidence="1">Cell inner membrane</location>
    </subcellularLocation>
</comment>
<name>A0A315EP96_9BURK</name>
<organism evidence="7 8">
    <name type="scientific">Limnohabitans curvus</name>
    <dbReference type="NCBI Taxonomy" id="323423"/>
    <lineage>
        <taxon>Bacteria</taxon>
        <taxon>Pseudomonadati</taxon>
        <taxon>Pseudomonadota</taxon>
        <taxon>Betaproteobacteria</taxon>
        <taxon>Burkholderiales</taxon>
        <taxon>Comamonadaceae</taxon>
        <taxon>Limnohabitans</taxon>
    </lineage>
</organism>
<dbReference type="PANTHER" id="PTHR30606:SF10">
    <property type="entry name" value="PHOSPHATIDYLINOSITOL MANNOSIDE ACYLTRANSFERASE"/>
    <property type="match status" value="1"/>
</dbReference>
<evidence type="ECO:0000313" key="7">
    <source>
        <dbReference type="EMBL" id="PUE59051.1"/>
    </source>
</evidence>
<dbReference type="NCBIfam" id="NF006487">
    <property type="entry name" value="PRK08905.1"/>
    <property type="match status" value="1"/>
</dbReference>
<evidence type="ECO:0000256" key="1">
    <source>
        <dbReference type="ARBA" id="ARBA00004533"/>
    </source>
</evidence>
<dbReference type="RefSeq" id="WP_108358363.1">
    <property type="nucleotide sequence ID" value="NZ_NESP01000001.1"/>
</dbReference>
<protein>
    <submittedName>
        <fullName evidence="7">Lipid A biosynthesis acyltransferase</fullName>
    </submittedName>
</protein>
<keyword evidence="4 7" id="KW-0808">Transferase</keyword>
<evidence type="ECO:0000313" key="8">
    <source>
        <dbReference type="Proteomes" id="UP000251341"/>
    </source>
</evidence>
<gene>
    <name evidence="7" type="ORF">B9Z44_05280</name>
</gene>
<dbReference type="GO" id="GO:0005886">
    <property type="term" value="C:plasma membrane"/>
    <property type="evidence" value="ECO:0007669"/>
    <property type="project" value="UniProtKB-SubCell"/>
</dbReference>
<keyword evidence="6 7" id="KW-0012">Acyltransferase</keyword>
<dbReference type="Pfam" id="PF03279">
    <property type="entry name" value="Lip_A_acyltrans"/>
    <property type="match status" value="1"/>
</dbReference>
<accession>A0A315EP96</accession>
<keyword evidence="8" id="KW-1185">Reference proteome</keyword>
<evidence type="ECO:0000256" key="3">
    <source>
        <dbReference type="ARBA" id="ARBA00022519"/>
    </source>
</evidence>
<evidence type="ECO:0000256" key="6">
    <source>
        <dbReference type="ARBA" id="ARBA00023315"/>
    </source>
</evidence>
<dbReference type="GO" id="GO:0009247">
    <property type="term" value="P:glycolipid biosynthetic process"/>
    <property type="evidence" value="ECO:0007669"/>
    <property type="project" value="UniProtKB-ARBA"/>
</dbReference>
<evidence type="ECO:0000256" key="4">
    <source>
        <dbReference type="ARBA" id="ARBA00022679"/>
    </source>
</evidence>
<keyword evidence="5" id="KW-0472">Membrane</keyword>
<keyword evidence="3" id="KW-0997">Cell inner membrane</keyword>
<dbReference type="EMBL" id="NESP01000001">
    <property type="protein sequence ID" value="PUE59051.1"/>
    <property type="molecule type" value="Genomic_DNA"/>
</dbReference>
<evidence type="ECO:0000256" key="5">
    <source>
        <dbReference type="ARBA" id="ARBA00023136"/>
    </source>
</evidence>
<keyword evidence="2" id="KW-1003">Cell membrane</keyword>
<proteinExistence type="predicted"/>
<dbReference type="InterPro" id="IPR004960">
    <property type="entry name" value="LipA_acyltrans"/>
</dbReference>
<dbReference type="CDD" id="cd07984">
    <property type="entry name" value="LPLAT_LABLAT-like"/>
    <property type="match status" value="1"/>
</dbReference>
<dbReference type="AlphaFoldDB" id="A0A315EP96"/>
<sequence length="288" mass="31678">MSLTTRIFHFLARMPLPLMQRLGAVLGWLVWWLSPSYRRNFKANVQAAGVAWRDARPAVAAIGAMVAELPWVWMRPHSAKLDGLVTWDGAEHFEAAMQAGKGAIIMSPHLGSWEIGAQAIAEKFGPTYGPMVALFRPARKAWLEPLVANARTRPYLDSAPTSLAGVRTLIRTLRNGGYTAILPDQVPPLGQGVWAPFFGRDVYTMTLLAKLAQQTGAQVIMTWCERLPAGQGFCMHMRPFDAPEVKDSSVSPEVAAAAVNRGVERMVLDAPGQYLWGYARDKQPRAEG</sequence>
<comment type="caution">
    <text evidence="7">The sequence shown here is derived from an EMBL/GenBank/DDBJ whole genome shotgun (WGS) entry which is preliminary data.</text>
</comment>
<dbReference type="Proteomes" id="UP000251341">
    <property type="component" value="Unassembled WGS sequence"/>
</dbReference>
<evidence type="ECO:0000256" key="2">
    <source>
        <dbReference type="ARBA" id="ARBA00022475"/>
    </source>
</evidence>